<dbReference type="EMBL" id="JACHWZ010000009">
    <property type="protein sequence ID" value="MBB3061449.1"/>
    <property type="molecule type" value="Genomic_DNA"/>
</dbReference>
<feature type="chain" id="PRO_5030657871" description="Peptidoglycan-binding protein, CsiV" evidence="1">
    <location>
        <begin position="23"/>
        <end position="235"/>
    </location>
</feature>
<evidence type="ECO:0000313" key="2">
    <source>
        <dbReference type="EMBL" id="MBB3061449.1"/>
    </source>
</evidence>
<evidence type="ECO:0008006" key="4">
    <source>
        <dbReference type="Google" id="ProtNLM"/>
    </source>
</evidence>
<evidence type="ECO:0000313" key="3">
    <source>
        <dbReference type="Proteomes" id="UP000535937"/>
    </source>
</evidence>
<reference evidence="2 3" key="1">
    <citation type="submission" date="2020-08" db="EMBL/GenBank/DDBJ databases">
        <title>Genomic Encyclopedia of Type Strains, Phase III (KMG-III): the genomes of soil and plant-associated and newly described type strains.</title>
        <authorList>
            <person name="Whitman W."/>
        </authorList>
    </citation>
    <scope>NUCLEOTIDE SEQUENCE [LARGE SCALE GENOMIC DNA]</scope>
    <source>
        <strain evidence="2 3">CECT 8799</strain>
    </source>
</reference>
<name>A0A7W4WC92_9GAMM</name>
<proteinExistence type="predicted"/>
<dbReference type="Proteomes" id="UP000535937">
    <property type="component" value="Unassembled WGS sequence"/>
</dbReference>
<dbReference type="AlphaFoldDB" id="A0A7W4WC92"/>
<evidence type="ECO:0000256" key="1">
    <source>
        <dbReference type="SAM" id="SignalP"/>
    </source>
</evidence>
<feature type="signal peptide" evidence="1">
    <location>
        <begin position="1"/>
        <end position="22"/>
    </location>
</feature>
<gene>
    <name evidence="2" type="ORF">FHS09_002282</name>
</gene>
<comment type="caution">
    <text evidence="2">The sequence shown here is derived from an EMBL/GenBank/DDBJ whole genome shotgun (WGS) entry which is preliminary data.</text>
</comment>
<sequence>MTRTIQLCTALLLALAAAGAQAANYAGTTFEIEMIVFSRPGGMEQSRETWPAAPQLQYPDRWVDFQTADGDGATALSPAVTRLDNKVAALNRGGSYRVLFHKAWRQVLQQKHKSPAILIDGGDSSGDHRQLEGSVTVSVSRYLHLSTNLWFSDFVGGEMTTGGIPLPSRPTLASEEPLNLMTGSPAPLVGVQPLYAQRVAVLQEERRLRSGELHYIDHPQLGVLIEVRTVDGTEE</sequence>
<keyword evidence="3" id="KW-1185">Reference proteome</keyword>
<dbReference type="Pfam" id="PF10972">
    <property type="entry name" value="CsiV"/>
    <property type="match status" value="1"/>
</dbReference>
<dbReference type="InterPro" id="IPR021241">
    <property type="entry name" value="CsiV"/>
</dbReference>
<keyword evidence="1" id="KW-0732">Signal</keyword>
<organism evidence="2 3">
    <name type="scientific">Microbulbifer rhizosphaerae</name>
    <dbReference type="NCBI Taxonomy" id="1562603"/>
    <lineage>
        <taxon>Bacteria</taxon>
        <taxon>Pseudomonadati</taxon>
        <taxon>Pseudomonadota</taxon>
        <taxon>Gammaproteobacteria</taxon>
        <taxon>Cellvibrionales</taxon>
        <taxon>Microbulbiferaceae</taxon>
        <taxon>Microbulbifer</taxon>
    </lineage>
</organism>
<accession>A0A7W4WC92</accession>
<dbReference type="RefSeq" id="WP_183459821.1">
    <property type="nucleotide sequence ID" value="NZ_JACHWZ010000009.1"/>
</dbReference>
<protein>
    <recommendedName>
        <fullName evidence="4">Peptidoglycan-binding protein, CsiV</fullName>
    </recommendedName>
</protein>